<reference evidence="3 4" key="1">
    <citation type="submission" date="2017-03" db="EMBL/GenBank/DDBJ databases">
        <authorList>
            <person name="Afonso C.L."/>
            <person name="Miller P.J."/>
            <person name="Scott M.A."/>
            <person name="Spackman E."/>
            <person name="Goraichik I."/>
            <person name="Dimitrov K.M."/>
            <person name="Suarez D.L."/>
            <person name="Swayne D.E."/>
        </authorList>
    </citation>
    <scope>NUCLEOTIDE SEQUENCE [LARGE SCALE GENOMIC DNA]</scope>
    <source>
        <strain evidence="3">Genome sequencing of Nitrospira japonica strain NJ11</strain>
    </source>
</reference>
<evidence type="ECO:0000313" key="4">
    <source>
        <dbReference type="Proteomes" id="UP000192042"/>
    </source>
</evidence>
<name>A0A1W1I3W5_9BACT</name>
<dbReference type="Proteomes" id="UP000192042">
    <property type="component" value="Chromosome I"/>
</dbReference>
<keyword evidence="1" id="KW-1133">Transmembrane helix</keyword>
<dbReference type="PANTHER" id="PTHR34351">
    <property type="entry name" value="SLR1927 PROTEIN-RELATED"/>
    <property type="match status" value="1"/>
</dbReference>
<dbReference type="AlphaFoldDB" id="A0A1W1I3W5"/>
<evidence type="ECO:0000259" key="2">
    <source>
        <dbReference type="Pfam" id="PF01882"/>
    </source>
</evidence>
<dbReference type="RefSeq" id="WP_080886068.1">
    <property type="nucleotide sequence ID" value="NZ_LT828648.1"/>
</dbReference>
<dbReference type="InterPro" id="IPR002881">
    <property type="entry name" value="DUF58"/>
</dbReference>
<dbReference type="Pfam" id="PF01882">
    <property type="entry name" value="DUF58"/>
    <property type="match status" value="1"/>
</dbReference>
<keyword evidence="4" id="KW-1185">Reference proteome</keyword>
<dbReference type="EMBL" id="LT828648">
    <property type="protein sequence ID" value="SLM47559.1"/>
    <property type="molecule type" value="Genomic_DNA"/>
</dbReference>
<dbReference type="STRING" id="1325564.NSJP_1387"/>
<dbReference type="KEGG" id="nja:NSJP_1387"/>
<feature type="domain" description="DUF58" evidence="2">
    <location>
        <begin position="218"/>
        <end position="259"/>
    </location>
</feature>
<keyword evidence="1" id="KW-0812">Transmembrane</keyword>
<organism evidence="3 4">
    <name type="scientific">Nitrospira japonica</name>
    <dbReference type="NCBI Taxonomy" id="1325564"/>
    <lineage>
        <taxon>Bacteria</taxon>
        <taxon>Pseudomonadati</taxon>
        <taxon>Nitrospirota</taxon>
        <taxon>Nitrospiria</taxon>
        <taxon>Nitrospirales</taxon>
        <taxon>Nitrospiraceae</taxon>
        <taxon>Nitrospira</taxon>
    </lineage>
</organism>
<evidence type="ECO:0000256" key="1">
    <source>
        <dbReference type="SAM" id="Phobius"/>
    </source>
</evidence>
<keyword evidence="1" id="KW-0472">Membrane</keyword>
<sequence>MTRGFRHDWDLLRARLRLVATRRSIRLTPEGTRFLLFTVAIGVAAINTGNNLFYLLLALMLSLIVISGLLSEHCLRRLSFHRHVPDLIMAHDPATVSLSVTNRNSHLPSFSLRLFDVVGGSDVDRGLFIRQLSAQRSVLLSYPLLATKRGRIVLEQIRAETLFPFGLFLKRALYPIVTEVLVGPPIKPLSLRFIDDLVSEGQGRSLPRRGHGMQLYNLRLYRPGDDSRAIHWMTTARTAQLIIRETEAEDQRRITIALFCTAPDPLDDLFERSVTLVASLLWQLTQRNFPLRLLVGEEDSGSGVGSEHLLFMMRLLAVCRRRPPDQRHDGPDMTALSDSDSGYTLAVVPWTDPEKSRMTITADRIVEGAQIEDLTHAF</sequence>
<gene>
    <name evidence="3" type="ORF">NSJP_1387</name>
</gene>
<accession>A0A1W1I3W5</accession>
<proteinExistence type="predicted"/>
<dbReference type="PANTHER" id="PTHR34351:SF1">
    <property type="entry name" value="SLR1927 PROTEIN"/>
    <property type="match status" value="1"/>
</dbReference>
<evidence type="ECO:0000313" key="3">
    <source>
        <dbReference type="EMBL" id="SLM47559.1"/>
    </source>
</evidence>
<protein>
    <recommendedName>
        <fullName evidence="2">DUF58 domain-containing protein</fullName>
    </recommendedName>
</protein>
<dbReference type="OrthoDB" id="9778037at2"/>
<feature type="transmembrane region" description="Helical" evidence="1">
    <location>
        <begin position="52"/>
        <end position="70"/>
    </location>
</feature>